<keyword evidence="3" id="KW-1185">Reference proteome</keyword>
<dbReference type="AlphaFoldDB" id="A0AA86QNF7"/>
<dbReference type="Proteomes" id="UP001642409">
    <property type="component" value="Unassembled WGS sequence"/>
</dbReference>
<evidence type="ECO:0000313" key="1">
    <source>
        <dbReference type="EMBL" id="CAI9954965.1"/>
    </source>
</evidence>
<name>A0AA86QNF7_9EUKA</name>
<sequence length="202" mass="23169">MFKNGSQKISLQQKYTHSQLSIVFIQIRSITFPLSIIVQQCPADLRELNLWVVTLKKTSINMLMQFMNCQLILEENNQVITNLYNSCTTGTGTNFQCCKQNIQTNARKIKFVTSTQQTIRMLYFLITKTGILFQVYKEEDIEAPFLIKYLAPISFHKIVSIILQLRLYQVEVSRHFPLQLVSEEGGKDRGAPGRQVSAGGVW</sequence>
<evidence type="ECO:0000313" key="2">
    <source>
        <dbReference type="EMBL" id="CAL6065892.1"/>
    </source>
</evidence>
<reference evidence="1" key="1">
    <citation type="submission" date="2023-06" db="EMBL/GenBank/DDBJ databases">
        <authorList>
            <person name="Kurt Z."/>
        </authorList>
    </citation>
    <scope>NUCLEOTIDE SEQUENCE</scope>
</reference>
<gene>
    <name evidence="1" type="ORF">HINF_LOCUS42610</name>
    <name evidence="2" type="ORF">HINF_LOCUS52060</name>
</gene>
<evidence type="ECO:0000313" key="3">
    <source>
        <dbReference type="Proteomes" id="UP001642409"/>
    </source>
</evidence>
<dbReference type="EMBL" id="CATOUU010000852">
    <property type="protein sequence ID" value="CAI9954965.1"/>
    <property type="molecule type" value="Genomic_DNA"/>
</dbReference>
<reference evidence="2 3" key="2">
    <citation type="submission" date="2024-07" db="EMBL/GenBank/DDBJ databases">
        <authorList>
            <person name="Akdeniz Z."/>
        </authorList>
    </citation>
    <scope>NUCLEOTIDE SEQUENCE [LARGE SCALE GENOMIC DNA]</scope>
</reference>
<organism evidence="1">
    <name type="scientific">Hexamita inflata</name>
    <dbReference type="NCBI Taxonomy" id="28002"/>
    <lineage>
        <taxon>Eukaryota</taxon>
        <taxon>Metamonada</taxon>
        <taxon>Diplomonadida</taxon>
        <taxon>Hexamitidae</taxon>
        <taxon>Hexamitinae</taxon>
        <taxon>Hexamita</taxon>
    </lineage>
</organism>
<protein>
    <submittedName>
        <fullName evidence="2">Hypothetical_protein</fullName>
    </submittedName>
</protein>
<accession>A0AA86QNF7</accession>
<proteinExistence type="predicted"/>
<comment type="caution">
    <text evidence="1">The sequence shown here is derived from an EMBL/GenBank/DDBJ whole genome shotgun (WGS) entry which is preliminary data.</text>
</comment>
<dbReference type="EMBL" id="CAXDID020000257">
    <property type="protein sequence ID" value="CAL6065892.1"/>
    <property type="molecule type" value="Genomic_DNA"/>
</dbReference>